<dbReference type="GO" id="GO:0016491">
    <property type="term" value="F:oxidoreductase activity"/>
    <property type="evidence" value="ECO:0007669"/>
    <property type="project" value="UniProtKB-KW"/>
</dbReference>
<comment type="caution">
    <text evidence="4">The sequence shown here is derived from an EMBL/GenBank/DDBJ whole genome shotgun (WGS) entry which is preliminary data.</text>
</comment>
<protein>
    <submittedName>
        <fullName evidence="4">SDR family oxidoreductase</fullName>
    </submittedName>
</protein>
<dbReference type="PRINTS" id="PR00080">
    <property type="entry name" value="SDRFAMILY"/>
</dbReference>
<dbReference type="EMBL" id="VTUU01000003">
    <property type="protein sequence ID" value="KAA1174239.1"/>
    <property type="molecule type" value="Genomic_DNA"/>
</dbReference>
<name>A0A5B0VK00_9GAMM</name>
<accession>A0A5B0VK00</accession>
<dbReference type="InterPro" id="IPR002347">
    <property type="entry name" value="SDR_fam"/>
</dbReference>
<dbReference type="PROSITE" id="PS00061">
    <property type="entry name" value="ADH_SHORT"/>
    <property type="match status" value="1"/>
</dbReference>
<keyword evidence="2" id="KW-0560">Oxidoreductase</keyword>
<evidence type="ECO:0000256" key="2">
    <source>
        <dbReference type="ARBA" id="ARBA00023002"/>
    </source>
</evidence>
<evidence type="ECO:0000313" key="4">
    <source>
        <dbReference type="EMBL" id="KAA1174239.1"/>
    </source>
</evidence>
<evidence type="ECO:0000256" key="3">
    <source>
        <dbReference type="RuleBase" id="RU000363"/>
    </source>
</evidence>
<dbReference type="Gene3D" id="3.40.50.720">
    <property type="entry name" value="NAD(P)-binding Rossmann-like Domain"/>
    <property type="match status" value="1"/>
</dbReference>
<dbReference type="Pfam" id="PF00106">
    <property type="entry name" value="adh_short"/>
    <property type="match status" value="1"/>
</dbReference>
<dbReference type="Proteomes" id="UP000323161">
    <property type="component" value="Unassembled WGS sequence"/>
</dbReference>
<organism evidence="4 5">
    <name type="scientific">Marinobacter salinexigens</name>
    <dbReference type="NCBI Taxonomy" id="2919747"/>
    <lineage>
        <taxon>Bacteria</taxon>
        <taxon>Pseudomonadati</taxon>
        <taxon>Pseudomonadota</taxon>
        <taxon>Gammaproteobacteria</taxon>
        <taxon>Pseudomonadales</taxon>
        <taxon>Marinobacteraceae</taxon>
        <taxon>Marinobacter</taxon>
    </lineage>
</organism>
<dbReference type="GO" id="GO:0016020">
    <property type="term" value="C:membrane"/>
    <property type="evidence" value="ECO:0007669"/>
    <property type="project" value="TreeGrafter"/>
</dbReference>
<sequence length="252" mass="27408">MSMSRTILITGASSGLGEGMAREFAARGDNLALCARRTERLESLRDELLASHPGLTVSLRALDVDNHDQVFEVFQGFLQEFGQIDRIIVNAGIGKGQPLGTGKFRANRQTAETNFVSALAQMEAAMEIFRAQNHGHLVTVSSVTAVRGMPGNVTTYAATKVGLAALSEGLRVELTKAKSPIRVATLYPGYIRTEINEKVKNTPFIVDAKTGCKAMVKAIESGKQECFVPAWPWTPIGFVMRRLPVSLLARLF</sequence>
<reference evidence="4 5" key="1">
    <citation type="submission" date="2019-08" db="EMBL/GenBank/DDBJ databases">
        <title>Marinobacter ZYF650 sp. nov., a marine bacterium isolated from seawater of the Mariana trench.</title>
        <authorList>
            <person name="Ahmad W."/>
        </authorList>
    </citation>
    <scope>NUCLEOTIDE SEQUENCE [LARGE SCALE GENOMIC DNA]</scope>
    <source>
        <strain evidence="4 5">ZYF650</strain>
    </source>
</reference>
<evidence type="ECO:0000256" key="1">
    <source>
        <dbReference type="ARBA" id="ARBA00006484"/>
    </source>
</evidence>
<dbReference type="InterPro" id="IPR036291">
    <property type="entry name" value="NAD(P)-bd_dom_sf"/>
</dbReference>
<dbReference type="PANTHER" id="PTHR44196:SF1">
    <property type="entry name" value="DEHYDROGENASE_REDUCTASE SDR FAMILY MEMBER 7B"/>
    <property type="match status" value="1"/>
</dbReference>
<comment type="similarity">
    <text evidence="1 3">Belongs to the short-chain dehydrogenases/reductases (SDR) family.</text>
</comment>
<gene>
    <name evidence="4" type="ORF">FWJ25_08330</name>
</gene>
<dbReference type="InterPro" id="IPR020904">
    <property type="entry name" value="Sc_DH/Rdtase_CS"/>
</dbReference>
<proteinExistence type="inferred from homology"/>
<dbReference type="PRINTS" id="PR00081">
    <property type="entry name" value="GDHRDH"/>
</dbReference>
<dbReference type="PANTHER" id="PTHR44196">
    <property type="entry name" value="DEHYDROGENASE/REDUCTASE SDR FAMILY MEMBER 7B"/>
    <property type="match status" value="1"/>
</dbReference>
<dbReference type="SUPFAM" id="SSF51735">
    <property type="entry name" value="NAD(P)-binding Rossmann-fold domains"/>
    <property type="match status" value="1"/>
</dbReference>
<dbReference type="NCBIfam" id="NF006099">
    <property type="entry name" value="PRK08251.1"/>
    <property type="match status" value="1"/>
</dbReference>
<evidence type="ECO:0000313" key="5">
    <source>
        <dbReference type="Proteomes" id="UP000323161"/>
    </source>
</evidence>
<keyword evidence="5" id="KW-1185">Reference proteome</keyword>
<dbReference type="AlphaFoldDB" id="A0A5B0VK00"/>